<proteinExistence type="predicted"/>
<gene>
    <name evidence="1" type="ORF">GCM10009665_64080</name>
</gene>
<reference evidence="2" key="1">
    <citation type="journal article" date="2019" name="Int. J. Syst. Evol. Microbiol.">
        <title>The Global Catalogue of Microorganisms (GCM) 10K type strain sequencing project: providing services to taxonomists for standard genome sequencing and annotation.</title>
        <authorList>
            <consortium name="The Broad Institute Genomics Platform"/>
            <consortium name="The Broad Institute Genome Sequencing Center for Infectious Disease"/>
            <person name="Wu L."/>
            <person name="Ma J."/>
        </authorList>
    </citation>
    <scope>NUCLEOTIDE SEQUENCE [LARGE SCALE GENOMIC DNA]</scope>
    <source>
        <strain evidence="2">JCM 13004</strain>
    </source>
</reference>
<evidence type="ECO:0000313" key="2">
    <source>
        <dbReference type="Proteomes" id="UP001500037"/>
    </source>
</evidence>
<name>A0ABP4HHA3_9ACTN</name>
<keyword evidence="2" id="KW-1185">Reference proteome</keyword>
<protein>
    <submittedName>
        <fullName evidence="1">Uncharacterized protein</fullName>
    </submittedName>
</protein>
<dbReference type="EMBL" id="BAAALF010000175">
    <property type="protein sequence ID" value="GAA1266222.1"/>
    <property type="molecule type" value="Genomic_DNA"/>
</dbReference>
<organism evidence="1 2">
    <name type="scientific">Kitasatospora nipponensis</name>
    <dbReference type="NCBI Taxonomy" id="258049"/>
    <lineage>
        <taxon>Bacteria</taxon>
        <taxon>Bacillati</taxon>
        <taxon>Actinomycetota</taxon>
        <taxon>Actinomycetes</taxon>
        <taxon>Kitasatosporales</taxon>
        <taxon>Streptomycetaceae</taxon>
        <taxon>Kitasatospora</taxon>
    </lineage>
</organism>
<dbReference type="Proteomes" id="UP001500037">
    <property type="component" value="Unassembled WGS sequence"/>
</dbReference>
<sequence>MGRTNRSEERTILVAKDAAPDGYQANFVLSVSSENDGLPRGGAEGVDAILATGTAVVSTSAVTVPAANGLVGRGANGVVGYVHAAARSQSHEQSVQAGVLGTGGADNPGVFGQGSYGVIGYSAGVPRDLNWELQNTGGVSGRSNGFGVCGKGDGGGVFGFAPGDAAGVRGDTEAGWGVHGRSASGNGGVFESRSAAQLMLLPNPTDRLDPEEPLTPNAVPVGGHDRFGPKLPKGGQTGQLAALQDAGTGHCTLWLCVADPDPATATAATWAQVLVGSPFKGRG</sequence>
<comment type="caution">
    <text evidence="1">The sequence shown here is derived from an EMBL/GenBank/DDBJ whole genome shotgun (WGS) entry which is preliminary data.</text>
</comment>
<accession>A0ABP4HHA3</accession>
<dbReference type="RefSeq" id="WP_344445619.1">
    <property type="nucleotide sequence ID" value="NZ_BAAALF010000175.1"/>
</dbReference>
<evidence type="ECO:0000313" key="1">
    <source>
        <dbReference type="EMBL" id="GAA1266222.1"/>
    </source>
</evidence>